<dbReference type="AlphaFoldDB" id="A0A0B0PL75"/>
<keyword evidence="2" id="KW-1185">Reference proteome</keyword>
<name>A0A0B0PL75_GOSAR</name>
<accession>A0A0B0PL75</accession>
<sequence>MNPNSTMFDPRPYPYMRCRLSLVSIQRRRVEEAAQGATRGSPNSLAYSGTFQKLLVLLR</sequence>
<organism evidence="1 2">
    <name type="scientific">Gossypium arboreum</name>
    <name type="common">Tree cotton</name>
    <name type="synonym">Gossypium nanking</name>
    <dbReference type="NCBI Taxonomy" id="29729"/>
    <lineage>
        <taxon>Eukaryota</taxon>
        <taxon>Viridiplantae</taxon>
        <taxon>Streptophyta</taxon>
        <taxon>Embryophyta</taxon>
        <taxon>Tracheophyta</taxon>
        <taxon>Spermatophyta</taxon>
        <taxon>Magnoliopsida</taxon>
        <taxon>eudicotyledons</taxon>
        <taxon>Gunneridae</taxon>
        <taxon>Pentapetalae</taxon>
        <taxon>rosids</taxon>
        <taxon>malvids</taxon>
        <taxon>Malvales</taxon>
        <taxon>Malvaceae</taxon>
        <taxon>Malvoideae</taxon>
        <taxon>Gossypium</taxon>
    </lineage>
</organism>
<reference evidence="2" key="1">
    <citation type="submission" date="2014-09" db="EMBL/GenBank/DDBJ databases">
        <authorList>
            <person name="Mudge J."/>
            <person name="Ramaraj T."/>
            <person name="Lindquist I.E."/>
            <person name="Bharti A.K."/>
            <person name="Sundararajan A."/>
            <person name="Cameron C.T."/>
            <person name="Woodward J.E."/>
            <person name="May G.D."/>
            <person name="Brubaker C."/>
            <person name="Broadhvest J."/>
            <person name="Wilkins T.A."/>
        </authorList>
    </citation>
    <scope>NUCLEOTIDE SEQUENCE</scope>
    <source>
        <strain evidence="2">cv. AKA8401</strain>
    </source>
</reference>
<gene>
    <name evidence="1" type="ORF">F383_31050</name>
</gene>
<evidence type="ECO:0000313" key="2">
    <source>
        <dbReference type="Proteomes" id="UP000032142"/>
    </source>
</evidence>
<dbReference type="Proteomes" id="UP000032142">
    <property type="component" value="Unassembled WGS sequence"/>
</dbReference>
<dbReference type="EMBL" id="KN431566">
    <property type="protein sequence ID" value="KHG25179.1"/>
    <property type="molecule type" value="Genomic_DNA"/>
</dbReference>
<proteinExistence type="predicted"/>
<evidence type="ECO:0000313" key="1">
    <source>
        <dbReference type="EMBL" id="KHG25179.1"/>
    </source>
</evidence>
<protein>
    <submittedName>
        <fullName evidence="1">Uncharacterized protein</fullName>
    </submittedName>
</protein>